<evidence type="ECO:0000313" key="5">
    <source>
        <dbReference type="Proteomes" id="UP001139485"/>
    </source>
</evidence>
<comment type="caution">
    <text evidence="4">The sequence shown here is derived from an EMBL/GenBank/DDBJ whole genome shotgun (WGS) entry which is preliminary data.</text>
</comment>
<organism evidence="4 5">
    <name type="scientific">Nocardioides bruguierae</name>
    <dbReference type="NCBI Taxonomy" id="2945102"/>
    <lineage>
        <taxon>Bacteria</taxon>
        <taxon>Bacillati</taxon>
        <taxon>Actinomycetota</taxon>
        <taxon>Actinomycetes</taxon>
        <taxon>Propionibacteriales</taxon>
        <taxon>Nocardioidaceae</taxon>
        <taxon>Nocardioides</taxon>
    </lineage>
</organism>
<dbReference type="RefSeq" id="WP_250828584.1">
    <property type="nucleotide sequence ID" value="NZ_JAMOIL010000033.1"/>
</dbReference>
<dbReference type="InterPro" id="IPR029044">
    <property type="entry name" value="Nucleotide-diphossugar_trans"/>
</dbReference>
<dbReference type="SUPFAM" id="SSF53448">
    <property type="entry name" value="Nucleotide-diphospho-sugar transferases"/>
    <property type="match status" value="1"/>
</dbReference>
<dbReference type="GO" id="GO:0070567">
    <property type="term" value="F:cytidylyltransferase activity"/>
    <property type="evidence" value="ECO:0007669"/>
    <property type="project" value="InterPro"/>
</dbReference>
<feature type="compositionally biased region" description="Acidic residues" evidence="3">
    <location>
        <begin position="33"/>
        <end position="61"/>
    </location>
</feature>
<dbReference type="EMBL" id="JAMOIL010000033">
    <property type="protein sequence ID" value="MCM0622361.1"/>
    <property type="molecule type" value="Genomic_DNA"/>
</dbReference>
<protein>
    <submittedName>
        <fullName evidence="4">2-C-methyl-D-erythritol 4-phosphate cytidylyltransferase</fullName>
    </submittedName>
</protein>
<feature type="region of interest" description="Disordered" evidence="3">
    <location>
        <begin position="1"/>
        <end position="61"/>
    </location>
</feature>
<evidence type="ECO:0000256" key="2">
    <source>
        <dbReference type="ARBA" id="ARBA00022695"/>
    </source>
</evidence>
<dbReference type="Gene3D" id="3.90.550.10">
    <property type="entry name" value="Spore Coat Polysaccharide Biosynthesis Protein SpsA, Chain A"/>
    <property type="match status" value="1"/>
</dbReference>
<reference evidence="4" key="1">
    <citation type="submission" date="2022-05" db="EMBL/GenBank/DDBJ databases">
        <authorList>
            <person name="Tuo L."/>
        </authorList>
    </citation>
    <scope>NUCLEOTIDE SEQUENCE</scope>
    <source>
        <strain evidence="4">BSK12Z-4</strain>
    </source>
</reference>
<sequence length="251" mass="26619">MDERDDDVRFDLSFDVDADPGTDDGTAETPDQGPEDVDAIEDPYADLPDPDGAVDELDDEDDDEEWVEPPEALAVLLTDHRGSLPFSLLHGEALVACAAWALGESGALQVDEGTAWQALVDAEETVVLHDVLCPMTPPSFLVECVRHSQAHGAVVVGVRAVTDTVKEVDEAGVLGETVDRDRLLAVASPVVLPPSVVAALDDGLPTDDLAALVPLLAARWPVRTLAAPPQARRVADADDVAVLEALTRGER</sequence>
<evidence type="ECO:0000256" key="3">
    <source>
        <dbReference type="SAM" id="MobiDB-lite"/>
    </source>
</evidence>
<evidence type="ECO:0000313" key="4">
    <source>
        <dbReference type="EMBL" id="MCM0622361.1"/>
    </source>
</evidence>
<name>A0A9X2DAI3_9ACTN</name>
<dbReference type="Pfam" id="PF01128">
    <property type="entry name" value="IspD"/>
    <property type="match status" value="1"/>
</dbReference>
<dbReference type="Proteomes" id="UP001139485">
    <property type="component" value="Unassembled WGS sequence"/>
</dbReference>
<proteinExistence type="predicted"/>
<dbReference type="InterPro" id="IPR034683">
    <property type="entry name" value="IspD/TarI"/>
</dbReference>
<keyword evidence="2 4" id="KW-0548">Nucleotidyltransferase</keyword>
<dbReference type="AlphaFoldDB" id="A0A9X2DAI3"/>
<keyword evidence="5" id="KW-1185">Reference proteome</keyword>
<accession>A0A9X2DAI3</accession>
<feature type="compositionally biased region" description="Acidic residues" evidence="3">
    <location>
        <begin position="14"/>
        <end position="26"/>
    </location>
</feature>
<gene>
    <name evidence="4" type="ORF">M8330_18885</name>
</gene>
<evidence type="ECO:0000256" key="1">
    <source>
        <dbReference type="ARBA" id="ARBA00022679"/>
    </source>
</evidence>
<keyword evidence="1" id="KW-0808">Transferase</keyword>
<feature type="compositionally biased region" description="Basic and acidic residues" evidence="3">
    <location>
        <begin position="1"/>
        <end position="12"/>
    </location>
</feature>